<dbReference type="Gene3D" id="1.10.150.240">
    <property type="entry name" value="Putative phosphatase, domain 2"/>
    <property type="match status" value="1"/>
</dbReference>
<dbReference type="Gene3D" id="3.40.50.1000">
    <property type="entry name" value="HAD superfamily/HAD-like"/>
    <property type="match status" value="1"/>
</dbReference>
<organism evidence="1 2">
    <name type="scientific">Conexibacter stalactiti</name>
    <dbReference type="NCBI Taxonomy" id="1940611"/>
    <lineage>
        <taxon>Bacteria</taxon>
        <taxon>Bacillati</taxon>
        <taxon>Actinomycetota</taxon>
        <taxon>Thermoleophilia</taxon>
        <taxon>Solirubrobacterales</taxon>
        <taxon>Conexibacteraceae</taxon>
        <taxon>Conexibacter</taxon>
    </lineage>
</organism>
<dbReference type="InterPro" id="IPR005235">
    <property type="entry name" value="YmdB-like"/>
</dbReference>
<name>A0ABU4HP35_9ACTN</name>
<evidence type="ECO:0000313" key="2">
    <source>
        <dbReference type="Proteomes" id="UP001284601"/>
    </source>
</evidence>
<evidence type="ECO:0000313" key="1">
    <source>
        <dbReference type="EMBL" id="MDW5595061.1"/>
    </source>
</evidence>
<dbReference type="PANTHER" id="PTHR36303">
    <property type="entry name" value="2',3'-CYCLIC-NUCLEOTIDE 2'-PHOSPHODIESTERASE"/>
    <property type="match status" value="1"/>
</dbReference>
<dbReference type="SUPFAM" id="SSF56784">
    <property type="entry name" value="HAD-like"/>
    <property type="match status" value="1"/>
</dbReference>
<protein>
    <submittedName>
        <fullName evidence="1">YmdB family metallophosphoesterase</fullName>
    </submittedName>
</protein>
<dbReference type="InterPro" id="IPR006439">
    <property type="entry name" value="HAD-SF_hydro_IA"/>
</dbReference>
<dbReference type="Proteomes" id="UP001284601">
    <property type="component" value="Unassembled WGS sequence"/>
</dbReference>
<gene>
    <name evidence="1" type="ORF">R7226_11970</name>
</gene>
<dbReference type="InterPro" id="IPR023214">
    <property type="entry name" value="HAD_sf"/>
</dbReference>
<comment type="caution">
    <text evidence="1">The sequence shown here is derived from an EMBL/GenBank/DDBJ whole genome shotgun (WGS) entry which is preliminary data.</text>
</comment>
<dbReference type="RefSeq" id="WP_318597395.1">
    <property type="nucleotide sequence ID" value="NZ_JAWSTH010000026.1"/>
</dbReference>
<dbReference type="InterPro" id="IPR023198">
    <property type="entry name" value="PGP-like_dom2"/>
</dbReference>
<dbReference type="SUPFAM" id="SSF56300">
    <property type="entry name" value="Metallo-dependent phosphatases"/>
    <property type="match status" value="1"/>
</dbReference>
<sequence length="501" mass="51695">MIQTPITPMPETLVRILFVGDVVGPLGLTTVESTLPRLRDDHAVDFCVANGENSFDSGVGLDEAGAARLLAAGVDVITTGNHAYDAPGADALLGSDAPIVRPDNLPHDGPGRAGVVVERHGVRLGVVNVIGAREGQAPISACDGAEHEVQRIAELADIVLVDVHGSWPAEKLALAWMLDGRVSAVLGTHTHVPTADDRILPGGTAYVTDAGMTGASDDALIGFEPQDIVGNERVGQPTLPRPVTTGDGVLMAMLVTVGLDGRSTAIERVTARAKARSVRAGARERPAAAIFDCDGLLVDSAASWRAAYERVLQRRGRSLDDELLAQLNGASVTSAATALEVPAAALHDALEEAFETDPVPTPMPGAHALLASLFGRLPIAVATNAPAELATLALRRAGLDRYLDAVVSADGGPGKPAPDVYIAACARLGVAPSHAVALEDSPVGAAAAQAAGLRLIYIPSAPGDDVDADLEARRLDDAAVRDELLGACELFARSVDYASTP</sequence>
<dbReference type="EMBL" id="JAWSTH010000026">
    <property type="protein sequence ID" value="MDW5595061.1"/>
    <property type="molecule type" value="Genomic_DNA"/>
</dbReference>
<reference evidence="1 2" key="2">
    <citation type="submission" date="2023-10" db="EMBL/GenBank/DDBJ databases">
        <authorList>
            <person name="Han X.F."/>
        </authorList>
    </citation>
    <scope>NUCLEOTIDE SEQUENCE [LARGE SCALE GENOMIC DNA]</scope>
    <source>
        <strain evidence="1 2">KCTC 39840</strain>
    </source>
</reference>
<dbReference type="Pfam" id="PF13277">
    <property type="entry name" value="YmdB"/>
    <property type="match status" value="1"/>
</dbReference>
<dbReference type="SFLD" id="SFLDG01129">
    <property type="entry name" value="C1.5:_HAD__Beta-PGM__Phosphata"/>
    <property type="match status" value="1"/>
</dbReference>
<dbReference type="Gene3D" id="3.60.21.10">
    <property type="match status" value="1"/>
</dbReference>
<proteinExistence type="predicted"/>
<dbReference type="SFLD" id="SFLDS00003">
    <property type="entry name" value="Haloacid_Dehalogenase"/>
    <property type="match status" value="1"/>
</dbReference>
<accession>A0ABU4HP35</accession>
<keyword evidence="2" id="KW-1185">Reference proteome</keyword>
<reference evidence="2" key="1">
    <citation type="submission" date="2023-07" db="EMBL/GenBank/DDBJ databases">
        <title>Conexibacter stalactiti sp. nov., isolated from stalactites in a lava cave and emended description of the genus Conexibacter.</title>
        <authorList>
            <person name="Lee S.D."/>
        </authorList>
    </citation>
    <scope>NUCLEOTIDE SEQUENCE [LARGE SCALE GENOMIC DNA]</scope>
    <source>
        <strain evidence="2">KCTC 39840</strain>
    </source>
</reference>
<dbReference type="InterPro" id="IPR029052">
    <property type="entry name" value="Metallo-depent_PP-like"/>
</dbReference>
<dbReference type="NCBIfam" id="TIGR01509">
    <property type="entry name" value="HAD-SF-IA-v3"/>
    <property type="match status" value="1"/>
</dbReference>
<dbReference type="Pfam" id="PF00702">
    <property type="entry name" value="Hydrolase"/>
    <property type="match status" value="1"/>
</dbReference>
<dbReference type="InterPro" id="IPR036412">
    <property type="entry name" value="HAD-like_sf"/>
</dbReference>
<dbReference type="PANTHER" id="PTHR36303:SF1">
    <property type="entry name" value="2',3'-CYCLIC-NUCLEOTIDE 2'-PHOSPHODIESTERASE"/>
    <property type="match status" value="1"/>
</dbReference>